<keyword evidence="3" id="KW-1185">Reference proteome</keyword>
<organism evidence="2 3">
    <name type="scientific">Hymenolepis diminuta</name>
    <name type="common">Rat tapeworm</name>
    <dbReference type="NCBI Taxonomy" id="6216"/>
    <lineage>
        <taxon>Eukaryota</taxon>
        <taxon>Metazoa</taxon>
        <taxon>Spiralia</taxon>
        <taxon>Lophotrochozoa</taxon>
        <taxon>Platyhelminthes</taxon>
        <taxon>Cestoda</taxon>
        <taxon>Eucestoda</taxon>
        <taxon>Cyclophyllidea</taxon>
        <taxon>Hymenolepididae</taxon>
        <taxon>Hymenolepis</taxon>
    </lineage>
</organism>
<accession>A0A564Z470</accession>
<evidence type="ECO:0000313" key="3">
    <source>
        <dbReference type="Proteomes" id="UP000321570"/>
    </source>
</evidence>
<sequence>AILLLLQGSIAGDKSLTDVEIPEVTNFIQNFCVVTNPVGNNLECAPSQKVYDQMLRKYDDGKLQLETYRHKIVALRLENEKILAEEKAEKEQQKALEAKEAAITEASQLIATYAHAFLTRRAAAIKSKSKGRR</sequence>
<name>A0A564Z470_HYMDI</name>
<feature type="coiled-coil region" evidence="1">
    <location>
        <begin position="65"/>
        <end position="105"/>
    </location>
</feature>
<evidence type="ECO:0000256" key="1">
    <source>
        <dbReference type="SAM" id="Coils"/>
    </source>
</evidence>
<dbReference type="AlphaFoldDB" id="A0A564Z470"/>
<keyword evidence="1" id="KW-0175">Coiled coil</keyword>
<evidence type="ECO:0000313" key="2">
    <source>
        <dbReference type="EMBL" id="VUZ54232.1"/>
    </source>
</evidence>
<dbReference type="Proteomes" id="UP000321570">
    <property type="component" value="Unassembled WGS sequence"/>
</dbReference>
<gene>
    <name evidence="2" type="ORF">WMSIL1_LOCUS12389</name>
</gene>
<protein>
    <submittedName>
        <fullName evidence="2">Uncharacterized protein</fullName>
    </submittedName>
</protein>
<proteinExistence type="predicted"/>
<dbReference type="EMBL" id="CABIJS010000611">
    <property type="protein sequence ID" value="VUZ54232.1"/>
    <property type="molecule type" value="Genomic_DNA"/>
</dbReference>
<reference evidence="2 3" key="1">
    <citation type="submission" date="2019-07" db="EMBL/GenBank/DDBJ databases">
        <authorList>
            <person name="Jastrzebski P J."/>
            <person name="Paukszto L."/>
            <person name="Jastrzebski P J."/>
        </authorList>
    </citation>
    <scope>NUCLEOTIDE SEQUENCE [LARGE SCALE GENOMIC DNA]</scope>
    <source>
        <strain evidence="2 3">WMS-il1</strain>
    </source>
</reference>
<feature type="non-terminal residue" evidence="2">
    <location>
        <position position="1"/>
    </location>
</feature>